<sequence>MNIPDTIGIVGALTVVMAYFLNLHGTLSTAGYKYSALNLGGSLMIVYSLAYNPNPASLLIEIFWASISAYGLYKSYRNRGSR</sequence>
<feature type="domain" description="CBU-0592-like" evidence="2">
    <location>
        <begin position="5"/>
        <end position="79"/>
    </location>
</feature>
<feature type="transmembrane region" description="Helical" evidence="1">
    <location>
        <begin position="6"/>
        <end position="22"/>
    </location>
</feature>
<dbReference type="InterPro" id="IPR058058">
    <property type="entry name" value="CBU_0592-like"/>
</dbReference>
<evidence type="ECO:0000313" key="4">
    <source>
        <dbReference type="Proteomes" id="UP000035080"/>
    </source>
</evidence>
<organism evidence="3 4">
    <name type="scientific">Pandoraea fibrosis</name>
    <dbReference type="NCBI Taxonomy" id="1891094"/>
    <lineage>
        <taxon>Bacteria</taxon>
        <taxon>Pseudomonadati</taxon>
        <taxon>Pseudomonadota</taxon>
        <taxon>Betaproteobacteria</taxon>
        <taxon>Burkholderiales</taxon>
        <taxon>Burkholderiaceae</taxon>
        <taxon>Pandoraea</taxon>
    </lineage>
</organism>
<keyword evidence="1" id="KW-0472">Membrane</keyword>
<proteinExistence type="predicted"/>
<dbReference type="RefSeq" id="WP_052240415.1">
    <property type="nucleotide sequence ID" value="NZ_CP047385.1"/>
</dbReference>
<evidence type="ECO:0000313" key="3">
    <source>
        <dbReference type="EMBL" id="QHF15398.1"/>
    </source>
</evidence>
<dbReference type="Pfam" id="PF26604">
    <property type="entry name" value="CBU_0592"/>
    <property type="match status" value="1"/>
</dbReference>
<feature type="transmembrane region" description="Helical" evidence="1">
    <location>
        <begin position="56"/>
        <end position="73"/>
    </location>
</feature>
<dbReference type="EMBL" id="CP047385">
    <property type="protein sequence ID" value="QHF15398.1"/>
    <property type="molecule type" value="Genomic_DNA"/>
</dbReference>
<accession>A0ABX6HWT7</accession>
<reference evidence="3 4" key="1">
    <citation type="journal article" date="2015" name="Genome Announc.">
        <title>Genome Sequences of Two Pandoraea pnomenusa Isolates Recovered 11 Months Apart from a Cystic Fibrosis Patient.</title>
        <authorList>
            <person name="Ee R."/>
            <person name="Ambrose M."/>
            <person name="Lazenby J."/>
            <person name="Williams P."/>
            <person name="Chan K.G."/>
            <person name="Roddam L."/>
        </authorList>
    </citation>
    <scope>NUCLEOTIDE SEQUENCE [LARGE SCALE GENOMIC DNA]</scope>
    <source>
        <strain evidence="3 4">6399</strain>
    </source>
</reference>
<dbReference type="Proteomes" id="UP000035080">
    <property type="component" value="Chromosome"/>
</dbReference>
<protein>
    <recommendedName>
        <fullName evidence="2">CBU-0592-like domain-containing protein</fullName>
    </recommendedName>
</protein>
<keyword evidence="1" id="KW-0812">Transmembrane</keyword>
<name>A0ABX6HWT7_9BURK</name>
<evidence type="ECO:0000256" key="1">
    <source>
        <dbReference type="SAM" id="Phobius"/>
    </source>
</evidence>
<keyword evidence="1" id="KW-1133">Transmembrane helix</keyword>
<dbReference type="NCBIfam" id="NF047864">
    <property type="entry name" value="CBU_0592_membra"/>
    <property type="match status" value="1"/>
</dbReference>
<keyword evidence="4" id="KW-1185">Reference proteome</keyword>
<evidence type="ECO:0000259" key="2">
    <source>
        <dbReference type="Pfam" id="PF26604"/>
    </source>
</evidence>
<gene>
    <name evidence="3" type="ORF">PI93_024185</name>
</gene>